<feature type="domain" description="RNA-binding S4" evidence="11">
    <location>
        <begin position="332"/>
        <end position="364"/>
    </location>
</feature>
<proteinExistence type="inferred from homology"/>
<evidence type="ECO:0000256" key="3">
    <source>
        <dbReference type="ARBA" id="ARBA00022741"/>
    </source>
</evidence>
<dbReference type="PANTHER" id="PTHR11766:SF1">
    <property type="entry name" value="TYROSINE--TRNA LIGASE"/>
    <property type="match status" value="1"/>
</dbReference>
<gene>
    <name evidence="12" type="ORF">A2750_01530</name>
</gene>
<dbReference type="GO" id="GO:0005829">
    <property type="term" value="C:cytosol"/>
    <property type="evidence" value="ECO:0007669"/>
    <property type="project" value="TreeGrafter"/>
</dbReference>
<keyword evidence="2 10" id="KW-0436">Ligase</keyword>
<dbReference type="PROSITE" id="PS00178">
    <property type="entry name" value="AA_TRNA_LIGASE_I"/>
    <property type="match status" value="1"/>
</dbReference>
<dbReference type="EC" id="6.1.1.1" evidence="1 8"/>
<dbReference type="InterPro" id="IPR001412">
    <property type="entry name" value="aa-tRNA-synth_I_CS"/>
</dbReference>
<evidence type="ECO:0000256" key="4">
    <source>
        <dbReference type="ARBA" id="ARBA00022840"/>
    </source>
</evidence>
<dbReference type="PANTHER" id="PTHR11766">
    <property type="entry name" value="TYROSYL-TRNA SYNTHETASE"/>
    <property type="match status" value="1"/>
</dbReference>
<protein>
    <recommendedName>
        <fullName evidence="1 8">Tyrosine--tRNA ligase</fullName>
        <ecNumber evidence="1 8">6.1.1.1</ecNumber>
    </recommendedName>
</protein>
<dbReference type="PRINTS" id="PR01040">
    <property type="entry name" value="TRNASYNTHTYR"/>
</dbReference>
<dbReference type="InterPro" id="IPR024088">
    <property type="entry name" value="Tyr-tRNA-ligase_bac-type"/>
</dbReference>
<dbReference type="Gene3D" id="3.40.50.620">
    <property type="entry name" value="HUPs"/>
    <property type="match status" value="1"/>
</dbReference>
<dbReference type="GO" id="GO:0005524">
    <property type="term" value="F:ATP binding"/>
    <property type="evidence" value="ECO:0007669"/>
    <property type="project" value="UniProtKB-KW"/>
</dbReference>
<dbReference type="EMBL" id="MGJL01000019">
    <property type="protein sequence ID" value="OGN07791.1"/>
    <property type="molecule type" value="Genomic_DNA"/>
</dbReference>
<keyword evidence="5 10" id="KW-0648">Protein biosynthesis</keyword>
<name>A0A1F8F3S8_9BACT</name>
<comment type="catalytic activity">
    <reaction evidence="7">
        <text>tRNA(Tyr) + L-tyrosine + ATP = L-tyrosyl-tRNA(Tyr) + AMP + diphosphate + H(+)</text>
        <dbReference type="Rhea" id="RHEA:10220"/>
        <dbReference type="Rhea" id="RHEA-COMP:9706"/>
        <dbReference type="Rhea" id="RHEA-COMP:9707"/>
        <dbReference type="ChEBI" id="CHEBI:15378"/>
        <dbReference type="ChEBI" id="CHEBI:30616"/>
        <dbReference type="ChEBI" id="CHEBI:33019"/>
        <dbReference type="ChEBI" id="CHEBI:58315"/>
        <dbReference type="ChEBI" id="CHEBI:78442"/>
        <dbReference type="ChEBI" id="CHEBI:78536"/>
        <dbReference type="ChEBI" id="CHEBI:456215"/>
        <dbReference type="EC" id="6.1.1.1"/>
    </reaction>
</comment>
<evidence type="ECO:0000256" key="7">
    <source>
        <dbReference type="ARBA" id="ARBA00048248"/>
    </source>
</evidence>
<keyword evidence="4 10" id="KW-0067">ATP-binding</keyword>
<evidence type="ECO:0000256" key="6">
    <source>
        <dbReference type="ARBA" id="ARBA00023146"/>
    </source>
</evidence>
<dbReference type="NCBIfam" id="TIGR00234">
    <property type="entry name" value="tyrS"/>
    <property type="match status" value="1"/>
</dbReference>
<dbReference type="GO" id="GO:0006437">
    <property type="term" value="P:tyrosyl-tRNA aminoacylation"/>
    <property type="evidence" value="ECO:0007669"/>
    <property type="project" value="UniProtKB-UniRule"/>
</dbReference>
<evidence type="ECO:0000256" key="1">
    <source>
        <dbReference type="ARBA" id="ARBA00013160"/>
    </source>
</evidence>
<dbReference type="GO" id="GO:0003723">
    <property type="term" value="F:RNA binding"/>
    <property type="evidence" value="ECO:0007669"/>
    <property type="project" value="UniProtKB-KW"/>
</dbReference>
<dbReference type="CDD" id="cd00165">
    <property type="entry name" value="S4"/>
    <property type="match status" value="1"/>
</dbReference>
<dbReference type="InterPro" id="IPR036986">
    <property type="entry name" value="S4_RNA-bd_sf"/>
</dbReference>
<dbReference type="InterPro" id="IPR002307">
    <property type="entry name" value="Tyr-tRNA-ligase"/>
</dbReference>
<dbReference type="GO" id="GO:0004831">
    <property type="term" value="F:tyrosine-tRNA ligase activity"/>
    <property type="evidence" value="ECO:0007669"/>
    <property type="project" value="UniProtKB-UniRule"/>
</dbReference>
<keyword evidence="6 10" id="KW-0030">Aminoacyl-tRNA synthetase</keyword>
<dbReference type="Gene3D" id="3.10.290.10">
    <property type="entry name" value="RNA-binding S4 domain"/>
    <property type="match status" value="1"/>
</dbReference>
<dbReference type="SUPFAM" id="SSF52374">
    <property type="entry name" value="Nucleotidylyl transferase"/>
    <property type="match status" value="1"/>
</dbReference>
<evidence type="ECO:0000313" key="13">
    <source>
        <dbReference type="Proteomes" id="UP000178023"/>
    </source>
</evidence>
<comment type="caution">
    <text evidence="12">The sequence shown here is derived from an EMBL/GenBank/DDBJ whole genome shotgun (WGS) entry which is preliminary data.</text>
</comment>
<dbReference type="Gene3D" id="1.10.240.10">
    <property type="entry name" value="Tyrosyl-Transfer RNA Synthetase"/>
    <property type="match status" value="1"/>
</dbReference>
<comment type="similarity">
    <text evidence="10">Belongs to the class-I aminoacyl-tRNA synthetase family.</text>
</comment>
<dbReference type="InterPro" id="IPR014729">
    <property type="entry name" value="Rossmann-like_a/b/a_fold"/>
</dbReference>
<reference evidence="12 13" key="1">
    <citation type="journal article" date="2016" name="Nat. Commun.">
        <title>Thousands of microbial genomes shed light on interconnected biogeochemical processes in an aquifer system.</title>
        <authorList>
            <person name="Anantharaman K."/>
            <person name="Brown C.T."/>
            <person name="Hug L.A."/>
            <person name="Sharon I."/>
            <person name="Castelle C.J."/>
            <person name="Probst A.J."/>
            <person name="Thomas B.C."/>
            <person name="Singh A."/>
            <person name="Wilkins M.J."/>
            <person name="Karaoz U."/>
            <person name="Brodie E.L."/>
            <person name="Williams K.H."/>
            <person name="Hubbard S.S."/>
            <person name="Banfield J.F."/>
        </authorList>
    </citation>
    <scope>NUCLEOTIDE SEQUENCE [LARGE SCALE GENOMIC DNA]</scope>
</reference>
<evidence type="ECO:0000256" key="10">
    <source>
        <dbReference type="RuleBase" id="RU363036"/>
    </source>
</evidence>
<evidence type="ECO:0000256" key="8">
    <source>
        <dbReference type="NCBIfam" id="TIGR00234"/>
    </source>
</evidence>
<sequence>MKLAPKFTIPELFDRYVKNSFPSKEKAFEILAQPGRTLYWGTDPTGPNLHLGHSTNLLLLKNLIAHGHHIILLIGDFTAQIGDPTDRDATRRPLSEKEIKENMRDYLDQVYKIIPKKFFKIEYNSKWYKKFSFSEVIKLASHVSVQQMLARDMFQERIKKERTIGLHEFLYPLVQGYDSVMLKVDGEIGGNDQTFNMLVGRDLEKELVRKDKMVIATLLLEDPTTGKKMMNKSEGQYISLRDSASDMYGKIMAMPDSAILPLWKLCTEESLPSQENISAQPKTTKEQLALIITRMYHGEKDAQRVRKQFRSIFSEGQLPTDIPEIEAKETLLQTVVAAGLVPSISEGKRLINQGAIAINDIVVKRWDQPNAPRSGDIIKIGPHTFRKIR</sequence>
<dbReference type="Pfam" id="PF01479">
    <property type="entry name" value="S4"/>
    <property type="match status" value="1"/>
</dbReference>
<accession>A0A1F8F3S8</accession>
<dbReference type="PROSITE" id="PS50889">
    <property type="entry name" value="S4"/>
    <property type="match status" value="1"/>
</dbReference>
<evidence type="ECO:0000313" key="12">
    <source>
        <dbReference type="EMBL" id="OGN07791.1"/>
    </source>
</evidence>
<dbReference type="InterPro" id="IPR002305">
    <property type="entry name" value="aa-tRNA-synth_Ic"/>
</dbReference>
<dbReference type="SUPFAM" id="SSF55174">
    <property type="entry name" value="Alpha-L RNA-binding motif"/>
    <property type="match status" value="1"/>
</dbReference>
<dbReference type="Proteomes" id="UP000178023">
    <property type="component" value="Unassembled WGS sequence"/>
</dbReference>
<dbReference type="InterPro" id="IPR002942">
    <property type="entry name" value="S4_RNA-bd"/>
</dbReference>
<evidence type="ECO:0000259" key="11">
    <source>
        <dbReference type="Pfam" id="PF01479"/>
    </source>
</evidence>
<evidence type="ECO:0000256" key="2">
    <source>
        <dbReference type="ARBA" id="ARBA00022598"/>
    </source>
</evidence>
<organism evidence="12 13">
    <name type="scientific">Candidatus Yanofskybacteria bacterium RIFCSPHIGHO2_01_FULL_45_42</name>
    <dbReference type="NCBI Taxonomy" id="1802671"/>
    <lineage>
        <taxon>Bacteria</taxon>
        <taxon>Candidatus Yanofskyibacteriota</taxon>
    </lineage>
</organism>
<keyword evidence="9" id="KW-0694">RNA-binding</keyword>
<keyword evidence="3 10" id="KW-0547">Nucleotide-binding</keyword>
<dbReference type="Pfam" id="PF00579">
    <property type="entry name" value="tRNA-synt_1b"/>
    <property type="match status" value="1"/>
</dbReference>
<evidence type="ECO:0000256" key="9">
    <source>
        <dbReference type="PROSITE-ProRule" id="PRU00182"/>
    </source>
</evidence>
<evidence type="ECO:0000256" key="5">
    <source>
        <dbReference type="ARBA" id="ARBA00022917"/>
    </source>
</evidence>
<dbReference type="AlphaFoldDB" id="A0A1F8F3S8"/>